<dbReference type="AlphaFoldDB" id="A0A2G9TH91"/>
<gene>
    <name evidence="5" type="ORF">TELCIR_21697</name>
</gene>
<dbReference type="EMBL" id="KZ372061">
    <property type="protein sequence ID" value="PIO56902.1"/>
    <property type="molecule type" value="Genomic_DNA"/>
</dbReference>
<evidence type="ECO:0000256" key="1">
    <source>
        <dbReference type="ARBA" id="ARBA00023125"/>
    </source>
</evidence>
<dbReference type="OrthoDB" id="3501850at2759"/>
<organism evidence="5 6">
    <name type="scientific">Teladorsagia circumcincta</name>
    <name type="common">Brown stomach worm</name>
    <name type="synonym">Ostertagia circumcincta</name>
    <dbReference type="NCBI Taxonomy" id="45464"/>
    <lineage>
        <taxon>Eukaryota</taxon>
        <taxon>Metazoa</taxon>
        <taxon>Ecdysozoa</taxon>
        <taxon>Nematoda</taxon>
        <taxon>Chromadorea</taxon>
        <taxon>Rhabditida</taxon>
        <taxon>Rhabditina</taxon>
        <taxon>Rhabditomorpha</taxon>
        <taxon>Strongyloidea</taxon>
        <taxon>Trichostrongylidae</taxon>
        <taxon>Teladorsagia</taxon>
    </lineage>
</organism>
<feature type="non-terminal residue" evidence="5">
    <location>
        <position position="164"/>
    </location>
</feature>
<keyword evidence="2" id="KW-0371">Homeobox</keyword>
<evidence type="ECO:0000256" key="2">
    <source>
        <dbReference type="ARBA" id="ARBA00023155"/>
    </source>
</evidence>
<dbReference type="GO" id="GO:0000978">
    <property type="term" value="F:RNA polymerase II cis-regulatory region sequence-specific DNA binding"/>
    <property type="evidence" value="ECO:0007669"/>
    <property type="project" value="TreeGrafter"/>
</dbReference>
<evidence type="ECO:0000313" key="6">
    <source>
        <dbReference type="Proteomes" id="UP000230423"/>
    </source>
</evidence>
<keyword evidence="1" id="KW-0238">DNA-binding</keyword>
<dbReference type="InterPro" id="IPR031701">
    <property type="entry name" value="SIX1_SD"/>
</dbReference>
<dbReference type="PANTHER" id="PTHR10390">
    <property type="entry name" value="HOMEOBOX PROTEIN SIX"/>
    <property type="match status" value="1"/>
</dbReference>
<protein>
    <recommendedName>
        <fullName evidence="4">Homeobox protein SIX1 N-terminal SD domain-containing protein</fullName>
    </recommendedName>
</protein>
<accession>A0A2G9TH91</accession>
<keyword evidence="3" id="KW-0539">Nucleus</keyword>
<sequence length="164" mass="18031">MFTPEQLQKVWMQLALQGMGANLGALQALQAANMSAAAPPGTGPPPGLFPAIPTAATIPVVNPGSPTTSNLTAEQIIQTCDQLEKADDVDRLARFLYSLPPTLAQEVVSNEVVLKARALVCFHMGDFRQLYSILENHKFTQGTHQKLQYMWQEAHYREAEKQRG</sequence>
<keyword evidence="6" id="KW-1185">Reference proteome</keyword>
<evidence type="ECO:0000256" key="3">
    <source>
        <dbReference type="ARBA" id="ARBA00023242"/>
    </source>
</evidence>
<dbReference type="GO" id="GO:0000981">
    <property type="term" value="F:DNA-binding transcription factor activity, RNA polymerase II-specific"/>
    <property type="evidence" value="ECO:0007669"/>
    <property type="project" value="TreeGrafter"/>
</dbReference>
<evidence type="ECO:0000313" key="5">
    <source>
        <dbReference type="EMBL" id="PIO56902.1"/>
    </source>
</evidence>
<dbReference type="Proteomes" id="UP000230423">
    <property type="component" value="Unassembled WGS sequence"/>
</dbReference>
<reference evidence="5 6" key="1">
    <citation type="submission" date="2015-09" db="EMBL/GenBank/DDBJ databases">
        <title>Draft genome of the parasitic nematode Teladorsagia circumcincta isolate WARC Sus (inbred).</title>
        <authorList>
            <person name="Mitreva M."/>
        </authorList>
    </citation>
    <scope>NUCLEOTIDE SEQUENCE [LARGE SCALE GENOMIC DNA]</scope>
    <source>
        <strain evidence="5 6">S</strain>
    </source>
</reference>
<proteinExistence type="predicted"/>
<name>A0A2G9TH91_TELCI</name>
<feature type="domain" description="Homeobox protein SIX1 N-terminal SD" evidence="4">
    <location>
        <begin position="72"/>
        <end position="164"/>
    </location>
</feature>
<dbReference type="Pfam" id="PF16878">
    <property type="entry name" value="SIX1_SD"/>
    <property type="match status" value="1"/>
</dbReference>
<dbReference type="GO" id="GO:0005667">
    <property type="term" value="C:transcription regulator complex"/>
    <property type="evidence" value="ECO:0007669"/>
    <property type="project" value="TreeGrafter"/>
</dbReference>
<dbReference type="GO" id="GO:0005634">
    <property type="term" value="C:nucleus"/>
    <property type="evidence" value="ECO:0007669"/>
    <property type="project" value="TreeGrafter"/>
</dbReference>
<evidence type="ECO:0000259" key="4">
    <source>
        <dbReference type="Pfam" id="PF16878"/>
    </source>
</evidence>
<dbReference type="PANTHER" id="PTHR10390:SF33">
    <property type="entry name" value="PROTEIN OPTIX"/>
    <property type="match status" value="1"/>
</dbReference>